<keyword evidence="2" id="KW-0488">Methylation</keyword>
<name>A0A1W1CCA7_9ZZZZ</name>
<proteinExistence type="predicted"/>
<comment type="subcellular location">
    <subcellularLocation>
        <location evidence="1">Membrane</location>
        <topology evidence="1">Single-pass membrane protein</topology>
    </subcellularLocation>
</comment>
<dbReference type="InterPro" id="IPR012902">
    <property type="entry name" value="N_methyl_site"/>
</dbReference>
<evidence type="ECO:0000313" key="6">
    <source>
        <dbReference type="EMBL" id="SFV63355.1"/>
    </source>
</evidence>
<dbReference type="GO" id="GO:0016020">
    <property type="term" value="C:membrane"/>
    <property type="evidence" value="ECO:0007669"/>
    <property type="project" value="UniProtKB-SubCell"/>
</dbReference>
<keyword evidence="5" id="KW-0472">Membrane</keyword>
<reference evidence="6" key="1">
    <citation type="submission" date="2016-10" db="EMBL/GenBank/DDBJ databases">
        <authorList>
            <person name="de Groot N.N."/>
        </authorList>
    </citation>
    <scope>NUCLEOTIDE SEQUENCE</scope>
</reference>
<accession>A0A1W1CCA7</accession>
<dbReference type="NCBIfam" id="TIGR02532">
    <property type="entry name" value="IV_pilin_GFxxxE"/>
    <property type="match status" value="1"/>
</dbReference>
<dbReference type="AlphaFoldDB" id="A0A1W1CCA7"/>
<organism evidence="6">
    <name type="scientific">hydrothermal vent metagenome</name>
    <dbReference type="NCBI Taxonomy" id="652676"/>
    <lineage>
        <taxon>unclassified sequences</taxon>
        <taxon>metagenomes</taxon>
        <taxon>ecological metagenomes</taxon>
    </lineage>
</organism>
<dbReference type="PANTHER" id="PTHR30093">
    <property type="entry name" value="GENERAL SECRETION PATHWAY PROTEIN G"/>
    <property type="match status" value="1"/>
</dbReference>
<dbReference type="Pfam" id="PF07963">
    <property type="entry name" value="N_methyl"/>
    <property type="match status" value="1"/>
</dbReference>
<evidence type="ECO:0000256" key="2">
    <source>
        <dbReference type="ARBA" id="ARBA00022481"/>
    </source>
</evidence>
<dbReference type="EMBL" id="FPHM01000080">
    <property type="protein sequence ID" value="SFV63355.1"/>
    <property type="molecule type" value="Genomic_DNA"/>
</dbReference>
<evidence type="ECO:0000256" key="4">
    <source>
        <dbReference type="ARBA" id="ARBA00022989"/>
    </source>
</evidence>
<dbReference type="SUPFAM" id="SSF54523">
    <property type="entry name" value="Pili subunits"/>
    <property type="match status" value="1"/>
</dbReference>
<gene>
    <name evidence="6" type="ORF">MNB_SV-13-634</name>
</gene>
<protein>
    <submittedName>
        <fullName evidence="6">Type II secretion envelope pseudopilin protein (PulG,guides folded protein to PulD in outer membrane)</fullName>
    </submittedName>
</protein>
<evidence type="ECO:0000256" key="1">
    <source>
        <dbReference type="ARBA" id="ARBA00004167"/>
    </source>
</evidence>
<sequence length="114" mass="12319">MNNMRKGFTMIELIFVIVIIGILAAVAIPKLAATRDDAEETKLIAEGKICATNVITAYAATGVINLSNTACDNPEIEVTVLANGVNKDKLEISYRLSTGRTTKLYEFKGSKIVL</sequence>
<dbReference type="PANTHER" id="PTHR30093:SF44">
    <property type="entry name" value="TYPE II SECRETION SYSTEM CORE PROTEIN G"/>
    <property type="match status" value="1"/>
</dbReference>
<dbReference type="Gene3D" id="3.30.700.10">
    <property type="entry name" value="Glycoprotein, Type 4 Pilin"/>
    <property type="match status" value="1"/>
</dbReference>
<dbReference type="InterPro" id="IPR045584">
    <property type="entry name" value="Pilin-like"/>
</dbReference>
<keyword evidence="4" id="KW-1133">Transmembrane helix</keyword>
<evidence type="ECO:0000256" key="3">
    <source>
        <dbReference type="ARBA" id="ARBA00022692"/>
    </source>
</evidence>
<keyword evidence="3" id="KW-0812">Transmembrane</keyword>
<evidence type="ECO:0000256" key="5">
    <source>
        <dbReference type="ARBA" id="ARBA00023136"/>
    </source>
</evidence>